<protein>
    <submittedName>
        <fullName evidence="5">Tetratricopeptide repeat-containing protein</fullName>
    </submittedName>
</protein>
<dbReference type="PANTHER" id="PTHR44858:SF1">
    <property type="entry name" value="UDP-N-ACETYLGLUCOSAMINE--PEPTIDE N-ACETYLGLUCOSAMINYLTRANSFERASE SPINDLY-RELATED"/>
    <property type="match status" value="1"/>
</dbReference>
<feature type="chain" id="PRO_5012782979" evidence="4">
    <location>
        <begin position="23"/>
        <end position="215"/>
    </location>
</feature>
<dbReference type="Gene3D" id="1.25.40.10">
    <property type="entry name" value="Tetratricopeptide repeat domain"/>
    <property type="match status" value="2"/>
</dbReference>
<dbReference type="Pfam" id="PF13181">
    <property type="entry name" value="TPR_8"/>
    <property type="match status" value="2"/>
</dbReference>
<dbReference type="InterPro" id="IPR011990">
    <property type="entry name" value="TPR-like_helical_dom_sf"/>
</dbReference>
<evidence type="ECO:0000256" key="2">
    <source>
        <dbReference type="ARBA" id="ARBA00022803"/>
    </source>
</evidence>
<dbReference type="GO" id="GO:0046813">
    <property type="term" value="P:receptor-mediated virion attachment to host cell"/>
    <property type="evidence" value="ECO:0007669"/>
    <property type="project" value="TreeGrafter"/>
</dbReference>
<sequence length="215" mass="24488">MKKLTLLTIILTILLASCNSQTKIEKLGQEGTQLFEQGDAFGALSKFEEIIKIDDQIAEAHLRKADCLDYLADYRSSIESYSKAIQLEPKNKIAIYNRALTYEKIGEFENVEDDYKLAIDTDPSNSSDPDNKLIYHNLGILYGQLNNLDNAIEAFSNAIEIDQTYADAYHNRGYAYQLQGKHEQAIENFDAAINLKPNDLDYQDSKKRSQQMMEK</sequence>
<dbReference type="PROSITE" id="PS50293">
    <property type="entry name" value="TPR_REGION"/>
    <property type="match status" value="1"/>
</dbReference>
<dbReference type="Pfam" id="PF13414">
    <property type="entry name" value="TPR_11"/>
    <property type="match status" value="1"/>
</dbReference>
<dbReference type="EMBL" id="FZPD01000010">
    <property type="protein sequence ID" value="SNT40636.1"/>
    <property type="molecule type" value="Genomic_DNA"/>
</dbReference>
<reference evidence="5 6" key="1">
    <citation type="submission" date="2017-06" db="EMBL/GenBank/DDBJ databases">
        <authorList>
            <person name="Kim H.J."/>
            <person name="Triplett B.A."/>
        </authorList>
    </citation>
    <scope>NUCLEOTIDE SEQUENCE [LARGE SCALE GENOMIC DNA]</scope>
    <source>
        <strain evidence="5 6">DSM 19307</strain>
    </source>
</reference>
<feature type="repeat" description="TPR" evidence="3">
    <location>
        <begin position="166"/>
        <end position="199"/>
    </location>
</feature>
<dbReference type="PANTHER" id="PTHR44858">
    <property type="entry name" value="TETRATRICOPEPTIDE REPEAT PROTEIN 6"/>
    <property type="match status" value="1"/>
</dbReference>
<dbReference type="OrthoDB" id="1523318at2"/>
<name>A0A239MD40_EKHLU</name>
<dbReference type="SMART" id="SM00028">
    <property type="entry name" value="TPR"/>
    <property type="match status" value="5"/>
</dbReference>
<keyword evidence="2 3" id="KW-0802">TPR repeat</keyword>
<dbReference type="Proteomes" id="UP000198393">
    <property type="component" value="Unassembled WGS sequence"/>
</dbReference>
<proteinExistence type="predicted"/>
<dbReference type="RefSeq" id="WP_089358475.1">
    <property type="nucleotide sequence ID" value="NZ_FZPD01000010.1"/>
</dbReference>
<keyword evidence="4" id="KW-0732">Signal</keyword>
<organism evidence="5 6">
    <name type="scientific">Ekhidna lutea</name>
    <dbReference type="NCBI Taxonomy" id="447679"/>
    <lineage>
        <taxon>Bacteria</taxon>
        <taxon>Pseudomonadati</taxon>
        <taxon>Bacteroidota</taxon>
        <taxon>Cytophagia</taxon>
        <taxon>Cytophagales</taxon>
        <taxon>Reichenbachiellaceae</taxon>
        <taxon>Ekhidna</taxon>
    </lineage>
</organism>
<keyword evidence="1" id="KW-0677">Repeat</keyword>
<dbReference type="AlphaFoldDB" id="A0A239MD40"/>
<feature type="signal peptide" evidence="4">
    <location>
        <begin position="1"/>
        <end position="22"/>
    </location>
</feature>
<evidence type="ECO:0000256" key="3">
    <source>
        <dbReference type="PROSITE-ProRule" id="PRU00339"/>
    </source>
</evidence>
<evidence type="ECO:0000256" key="1">
    <source>
        <dbReference type="ARBA" id="ARBA00022737"/>
    </source>
</evidence>
<evidence type="ECO:0000313" key="5">
    <source>
        <dbReference type="EMBL" id="SNT40636.1"/>
    </source>
</evidence>
<dbReference type="PROSITE" id="PS50005">
    <property type="entry name" value="TPR"/>
    <property type="match status" value="4"/>
</dbReference>
<dbReference type="InterPro" id="IPR050498">
    <property type="entry name" value="Ycf3"/>
</dbReference>
<evidence type="ECO:0000256" key="4">
    <source>
        <dbReference type="SAM" id="SignalP"/>
    </source>
</evidence>
<evidence type="ECO:0000313" key="6">
    <source>
        <dbReference type="Proteomes" id="UP000198393"/>
    </source>
</evidence>
<accession>A0A239MD40</accession>
<feature type="repeat" description="TPR" evidence="3">
    <location>
        <begin position="132"/>
        <end position="165"/>
    </location>
</feature>
<dbReference type="InterPro" id="IPR019734">
    <property type="entry name" value="TPR_rpt"/>
</dbReference>
<gene>
    <name evidence="5" type="ORF">SAMN05421640_0008</name>
</gene>
<dbReference type="PROSITE" id="PS51257">
    <property type="entry name" value="PROKAR_LIPOPROTEIN"/>
    <property type="match status" value="1"/>
</dbReference>
<dbReference type="SUPFAM" id="SSF48452">
    <property type="entry name" value="TPR-like"/>
    <property type="match status" value="1"/>
</dbReference>
<feature type="repeat" description="TPR" evidence="3">
    <location>
        <begin position="58"/>
        <end position="91"/>
    </location>
</feature>
<keyword evidence="6" id="KW-1185">Reference proteome</keyword>
<feature type="repeat" description="TPR" evidence="3">
    <location>
        <begin position="92"/>
        <end position="125"/>
    </location>
</feature>
<dbReference type="GO" id="GO:0009279">
    <property type="term" value="C:cell outer membrane"/>
    <property type="evidence" value="ECO:0007669"/>
    <property type="project" value="TreeGrafter"/>
</dbReference>